<evidence type="ECO:0000313" key="3">
    <source>
        <dbReference type="Proteomes" id="UP000253845"/>
    </source>
</evidence>
<evidence type="ECO:0000256" key="1">
    <source>
        <dbReference type="SAM" id="SignalP"/>
    </source>
</evidence>
<gene>
    <name evidence="2" type="ORF">M747DRAFT_277642</name>
</gene>
<protein>
    <submittedName>
        <fullName evidence="2">Uncharacterized protein</fullName>
    </submittedName>
</protein>
<dbReference type="Proteomes" id="UP000253845">
    <property type="component" value="Unassembled WGS sequence"/>
</dbReference>
<proteinExistence type="predicted"/>
<keyword evidence="1" id="KW-0732">Signal</keyword>
<feature type="signal peptide" evidence="1">
    <location>
        <begin position="1"/>
        <end position="26"/>
    </location>
</feature>
<organism evidence="2 3">
    <name type="scientific">Aspergillus niger ATCC 13496</name>
    <dbReference type="NCBI Taxonomy" id="1353008"/>
    <lineage>
        <taxon>Eukaryota</taxon>
        <taxon>Fungi</taxon>
        <taxon>Dikarya</taxon>
        <taxon>Ascomycota</taxon>
        <taxon>Pezizomycotina</taxon>
        <taxon>Eurotiomycetes</taxon>
        <taxon>Eurotiomycetidae</taxon>
        <taxon>Eurotiales</taxon>
        <taxon>Aspergillaceae</taxon>
        <taxon>Aspergillus</taxon>
        <taxon>Aspergillus subgen. Circumdati</taxon>
    </lineage>
</organism>
<dbReference type="EMBL" id="KZ851909">
    <property type="protein sequence ID" value="RDH21953.1"/>
    <property type="molecule type" value="Genomic_DNA"/>
</dbReference>
<feature type="chain" id="PRO_5016736852" evidence="1">
    <location>
        <begin position="27"/>
        <end position="204"/>
    </location>
</feature>
<reference evidence="2 3" key="1">
    <citation type="submission" date="2018-07" db="EMBL/GenBank/DDBJ databases">
        <title>Section-level genome sequencing of Aspergillus section Nigri to investigate inter- and intra-species variation.</title>
        <authorList>
            <consortium name="DOE Joint Genome Institute"/>
            <person name="Vesth T.C."/>
            <person name="Nybo J.L."/>
            <person name="Theobald S."/>
            <person name="Frisvad J.C."/>
            <person name="Larsen T.O."/>
            <person name="Nielsen K.F."/>
            <person name="Hoof J.B."/>
            <person name="Brandl J."/>
            <person name="Salamov A."/>
            <person name="Riley R."/>
            <person name="Gladden J.M."/>
            <person name="Phatale P."/>
            <person name="Nielsen M.T."/>
            <person name="Lyhne E.K."/>
            <person name="Kogle M.E."/>
            <person name="Strasser K."/>
            <person name="McDonnell E."/>
            <person name="Barry K."/>
            <person name="Clum A."/>
            <person name="Chen C."/>
            <person name="Nolan M."/>
            <person name="Sandor L."/>
            <person name="Kuo A."/>
            <person name="Lipzen A."/>
            <person name="Hainaut M."/>
            <person name="Drula E."/>
            <person name="Tsang A."/>
            <person name="Magnuson J.K."/>
            <person name="Henrissat B."/>
            <person name="Wiebenga A."/>
            <person name="Simmons B.A."/>
            <person name="Makela M.R."/>
            <person name="De vries R.P."/>
            <person name="Grigoriev I.V."/>
            <person name="Mortensen U.H."/>
            <person name="Baker S.E."/>
            <person name="Andersen M.R."/>
        </authorList>
    </citation>
    <scope>NUCLEOTIDE SEQUENCE [LARGE SCALE GENOMIC DNA]</scope>
    <source>
        <strain evidence="2 3">ATCC 13496</strain>
    </source>
</reference>
<dbReference type="VEuPathDB" id="FungiDB:M747DRAFT_277642"/>
<sequence length="204" mass="22602">MGANTRSISILGSVTVVLSLAVDAVAFQFFNSTPSGIPSTCGDILLYIVNKTLEVICVPDCKDLFYEYRSTVENVCGTTVYDFPGVNQNVQSFLDPLAWAFNVPCLTSGDEYCYLGITNRKNSIEPCSDCFLQYEAAMLGSVYGRQHAQATLTRHQRAPVVQQTHLLLVRLLQLAPGPLTLSRRAIAVTPFWRHMKLLRIFAFG</sequence>
<evidence type="ECO:0000313" key="2">
    <source>
        <dbReference type="EMBL" id="RDH21953.1"/>
    </source>
</evidence>
<name>A0A370C7R1_ASPNG</name>
<accession>A0A370C7R1</accession>
<dbReference type="AlphaFoldDB" id="A0A370C7R1"/>